<sequence>MGSWRRGRGGLIGSPAPGGSGRAPPSQGSRCRFSSPALPSRVPGQGMSCSRRSLPGARGQGGPGGVLPSSPPPHLLPAQVRAAATTAAAPDSRRPRAGAVQGVGPGEGLRGSLAENGPAGAIWRLCPARASAPGGHCQGAVFSTSTAPAGEPRPLAKAGSRNCSPAPRESGLRPCGKGLLPSDPCLPGLPAGVGRI</sequence>
<feature type="region of interest" description="Disordered" evidence="1">
    <location>
        <begin position="143"/>
        <end position="177"/>
    </location>
</feature>
<evidence type="ECO:0000313" key="3">
    <source>
        <dbReference type="Proteomes" id="UP001176941"/>
    </source>
</evidence>
<organism evidence="2 3">
    <name type="scientific">Rangifer tarandus platyrhynchus</name>
    <name type="common">Svalbard reindeer</name>
    <dbReference type="NCBI Taxonomy" id="3082113"/>
    <lineage>
        <taxon>Eukaryota</taxon>
        <taxon>Metazoa</taxon>
        <taxon>Chordata</taxon>
        <taxon>Craniata</taxon>
        <taxon>Vertebrata</taxon>
        <taxon>Euteleostomi</taxon>
        <taxon>Mammalia</taxon>
        <taxon>Eutheria</taxon>
        <taxon>Laurasiatheria</taxon>
        <taxon>Artiodactyla</taxon>
        <taxon>Ruminantia</taxon>
        <taxon>Pecora</taxon>
        <taxon>Cervidae</taxon>
        <taxon>Odocoileinae</taxon>
        <taxon>Rangifer</taxon>
    </lineage>
</organism>
<feature type="non-terminal residue" evidence="2">
    <location>
        <position position="1"/>
    </location>
</feature>
<feature type="compositionally biased region" description="Low complexity" evidence="1">
    <location>
        <begin position="76"/>
        <end position="90"/>
    </location>
</feature>
<keyword evidence="3" id="KW-1185">Reference proteome</keyword>
<feature type="region of interest" description="Disordered" evidence="1">
    <location>
        <begin position="1"/>
        <end position="112"/>
    </location>
</feature>
<feature type="non-terminal residue" evidence="2">
    <location>
        <position position="196"/>
    </location>
</feature>
<dbReference type="EMBL" id="OX459937">
    <property type="protein sequence ID" value="CAI9151365.1"/>
    <property type="molecule type" value="Genomic_DNA"/>
</dbReference>
<dbReference type="Proteomes" id="UP001176941">
    <property type="component" value="Chromosome 1"/>
</dbReference>
<name>A0ABN8XPP7_RANTA</name>
<reference evidence="2" key="1">
    <citation type="submission" date="2023-04" db="EMBL/GenBank/DDBJ databases">
        <authorList>
            <consortium name="ELIXIR-Norway"/>
        </authorList>
    </citation>
    <scope>NUCLEOTIDE SEQUENCE [LARGE SCALE GENOMIC DNA]</scope>
</reference>
<protein>
    <submittedName>
        <fullName evidence="2">Uncharacterized protein</fullName>
    </submittedName>
</protein>
<accession>A0ABN8XPP7</accession>
<gene>
    <name evidence="2" type="ORF">MRATA1EN1_LOCUS327</name>
</gene>
<proteinExistence type="predicted"/>
<evidence type="ECO:0000256" key="1">
    <source>
        <dbReference type="SAM" id="MobiDB-lite"/>
    </source>
</evidence>
<feature type="compositionally biased region" description="Gly residues" evidence="1">
    <location>
        <begin position="9"/>
        <end position="21"/>
    </location>
</feature>
<evidence type="ECO:0000313" key="2">
    <source>
        <dbReference type="EMBL" id="CAI9151365.1"/>
    </source>
</evidence>